<name>A0A835MW34_9ROSI</name>
<dbReference type="EMBL" id="JADGMS010000007">
    <property type="protein sequence ID" value="KAF9678994.1"/>
    <property type="molecule type" value="Genomic_DNA"/>
</dbReference>
<reference evidence="1 2" key="1">
    <citation type="submission" date="2020-10" db="EMBL/GenBank/DDBJ databases">
        <title>Plant Genome Project.</title>
        <authorList>
            <person name="Zhang R.-G."/>
        </authorList>
    </citation>
    <scope>NUCLEOTIDE SEQUENCE [LARGE SCALE GENOMIC DNA]</scope>
    <source>
        <strain evidence="1">FAFU-HL-1</strain>
        <tissue evidence="1">Leaf</tissue>
    </source>
</reference>
<proteinExistence type="predicted"/>
<organism evidence="1 2">
    <name type="scientific">Salix dunnii</name>
    <dbReference type="NCBI Taxonomy" id="1413687"/>
    <lineage>
        <taxon>Eukaryota</taxon>
        <taxon>Viridiplantae</taxon>
        <taxon>Streptophyta</taxon>
        <taxon>Embryophyta</taxon>
        <taxon>Tracheophyta</taxon>
        <taxon>Spermatophyta</taxon>
        <taxon>Magnoliopsida</taxon>
        <taxon>eudicotyledons</taxon>
        <taxon>Gunneridae</taxon>
        <taxon>Pentapetalae</taxon>
        <taxon>rosids</taxon>
        <taxon>fabids</taxon>
        <taxon>Malpighiales</taxon>
        <taxon>Salicaceae</taxon>
        <taxon>Saliceae</taxon>
        <taxon>Salix</taxon>
    </lineage>
</organism>
<evidence type="ECO:0000313" key="1">
    <source>
        <dbReference type="EMBL" id="KAF9678994.1"/>
    </source>
</evidence>
<sequence>MIPSCVKLHPTGLNRPTKSGHTGIISSSILGRTRATGFPVEVIQWKKSLAVNGRKLNCSKNELKFLIGHVVGEANSCPSRLHSTITLQFKHNFVNLRNIAFAKIVATLVVAEWTLVKYLKARDLGSSTWSRL</sequence>
<dbReference type="Proteomes" id="UP000657918">
    <property type="component" value="Unassembled WGS sequence"/>
</dbReference>
<dbReference type="AlphaFoldDB" id="A0A835MW34"/>
<protein>
    <submittedName>
        <fullName evidence="1">Uncharacterized protein</fullName>
    </submittedName>
</protein>
<keyword evidence="2" id="KW-1185">Reference proteome</keyword>
<comment type="caution">
    <text evidence="1">The sequence shown here is derived from an EMBL/GenBank/DDBJ whole genome shotgun (WGS) entry which is preliminary data.</text>
</comment>
<gene>
    <name evidence="1" type="ORF">SADUNF_Sadunf07G0094000</name>
</gene>
<evidence type="ECO:0000313" key="2">
    <source>
        <dbReference type="Proteomes" id="UP000657918"/>
    </source>
</evidence>
<accession>A0A835MW34</accession>